<evidence type="ECO:0000313" key="2">
    <source>
        <dbReference type="EMBL" id="TLQ46964.1"/>
    </source>
</evidence>
<proteinExistence type="predicted"/>
<organism evidence="2 3">
    <name type="scientific">Streptomyces marianii</name>
    <dbReference type="NCBI Taxonomy" id="1817406"/>
    <lineage>
        <taxon>Bacteria</taxon>
        <taxon>Bacillati</taxon>
        <taxon>Actinomycetota</taxon>
        <taxon>Actinomycetes</taxon>
        <taxon>Kitasatosporales</taxon>
        <taxon>Streptomycetaceae</taxon>
        <taxon>Streptomyces</taxon>
    </lineage>
</organism>
<gene>
    <name evidence="2" type="ORF">FEF34_31925</name>
</gene>
<accession>A0A5R9EGI6</accession>
<feature type="domain" description="AB hydrolase-1" evidence="1">
    <location>
        <begin position="27"/>
        <end position="275"/>
    </location>
</feature>
<dbReference type="RefSeq" id="WP_138056261.1">
    <property type="nucleotide sequence ID" value="NZ_VAWE01000001.1"/>
</dbReference>
<keyword evidence="3" id="KW-1185">Reference proteome</keyword>
<protein>
    <submittedName>
        <fullName evidence="2">Alpha/beta fold hydrolase</fullName>
    </submittedName>
</protein>
<dbReference type="GO" id="GO:0004806">
    <property type="term" value="F:triacylglycerol lipase activity"/>
    <property type="evidence" value="ECO:0007669"/>
    <property type="project" value="TreeGrafter"/>
</dbReference>
<dbReference type="Pfam" id="PF00561">
    <property type="entry name" value="Abhydrolase_1"/>
    <property type="match status" value="1"/>
</dbReference>
<comment type="caution">
    <text evidence="2">The sequence shown here is derived from an EMBL/GenBank/DDBJ whole genome shotgun (WGS) entry which is preliminary data.</text>
</comment>
<sequence length="298" mass="32344">MSTDQYACLPNGMHVCYRARGNPSDEALLLISGLAEDLTCWPPVFLDGLVERGFYVIHYDNRDVGRSTTMRTPPPSTLRQLLGRARSDAYTLTDMAADGAGLLDHLEIDRAHVVGRSMGGMIAQTFAATHRVRIRTLTSIYATTGQPSAGQPTWSTRIRVIASRPPRTWQEAVQRHLTITSRIAGSAYPLDDSWEKQYAKGAWDRSCGAGQAGVARQIQAIQASGDRTGQLRTITAPTLVIHGDKDPMVNITGGYATAHAIQGARLVVIPGMGHHFAPGLLGRLLNLITQHGREGVPM</sequence>
<evidence type="ECO:0000259" key="1">
    <source>
        <dbReference type="Pfam" id="PF00561"/>
    </source>
</evidence>
<name>A0A5R9EGI6_9ACTN</name>
<keyword evidence="2" id="KW-0378">Hydrolase</keyword>
<dbReference type="PANTHER" id="PTHR43433:SF5">
    <property type="entry name" value="AB HYDROLASE-1 DOMAIN-CONTAINING PROTEIN"/>
    <property type="match status" value="1"/>
</dbReference>
<dbReference type="EMBL" id="VAWE01000001">
    <property type="protein sequence ID" value="TLQ46964.1"/>
    <property type="molecule type" value="Genomic_DNA"/>
</dbReference>
<dbReference type="SUPFAM" id="SSF53474">
    <property type="entry name" value="alpha/beta-Hydrolases"/>
    <property type="match status" value="1"/>
</dbReference>
<dbReference type="InterPro" id="IPR000073">
    <property type="entry name" value="AB_hydrolase_1"/>
</dbReference>
<dbReference type="PANTHER" id="PTHR43433">
    <property type="entry name" value="HYDROLASE, ALPHA/BETA FOLD FAMILY PROTEIN"/>
    <property type="match status" value="1"/>
</dbReference>
<dbReference type="AlphaFoldDB" id="A0A5R9EGI6"/>
<dbReference type="InterPro" id="IPR029058">
    <property type="entry name" value="AB_hydrolase_fold"/>
</dbReference>
<dbReference type="GO" id="GO:0046503">
    <property type="term" value="P:glycerolipid catabolic process"/>
    <property type="evidence" value="ECO:0007669"/>
    <property type="project" value="TreeGrafter"/>
</dbReference>
<dbReference type="InterPro" id="IPR050471">
    <property type="entry name" value="AB_hydrolase"/>
</dbReference>
<dbReference type="Gene3D" id="3.40.50.1820">
    <property type="entry name" value="alpha/beta hydrolase"/>
    <property type="match status" value="1"/>
</dbReference>
<dbReference type="Proteomes" id="UP000305921">
    <property type="component" value="Unassembled WGS sequence"/>
</dbReference>
<dbReference type="OrthoDB" id="8957634at2"/>
<reference evidence="2 3" key="1">
    <citation type="submission" date="2019-05" db="EMBL/GenBank/DDBJ databases">
        <title>Streptomyces marianii sp. nov., a novel marine actinomycete from southern coast of India.</title>
        <authorList>
            <person name="Iniyan A.M."/>
            <person name="Wink J."/>
            <person name="Ramprasad E."/>
            <person name="Ramana C.V."/>
            <person name="Bunk B."/>
            <person name="Sproer C."/>
            <person name="Joseph F.-J.R.S."/>
            <person name="Vincent S.G.P."/>
        </authorList>
    </citation>
    <scope>NUCLEOTIDE SEQUENCE [LARGE SCALE GENOMIC DNA]</scope>
    <source>
        <strain evidence="2 3">ICN19</strain>
    </source>
</reference>
<evidence type="ECO:0000313" key="3">
    <source>
        <dbReference type="Proteomes" id="UP000305921"/>
    </source>
</evidence>